<protein>
    <submittedName>
        <fullName evidence="4">Phosphatidylglycerophosphate synthase</fullName>
    </submittedName>
</protein>
<feature type="transmembrane region" description="Helical" evidence="3">
    <location>
        <begin position="20"/>
        <end position="37"/>
    </location>
</feature>
<keyword evidence="3" id="KW-1133">Transmembrane helix</keyword>
<dbReference type="Proteomes" id="UP000663525">
    <property type="component" value="Chromosome"/>
</dbReference>
<dbReference type="Pfam" id="PF01066">
    <property type="entry name" value="CDP-OH_P_transf"/>
    <property type="match status" value="1"/>
</dbReference>
<dbReference type="PROSITE" id="PS00379">
    <property type="entry name" value="CDP_ALCOHOL_P_TRANSF"/>
    <property type="match status" value="1"/>
</dbReference>
<dbReference type="InterPro" id="IPR043130">
    <property type="entry name" value="CDP-OH_PTrfase_TM_dom"/>
</dbReference>
<evidence type="ECO:0000256" key="1">
    <source>
        <dbReference type="ARBA" id="ARBA00022679"/>
    </source>
</evidence>
<keyword evidence="3" id="KW-0812">Transmembrane</keyword>
<dbReference type="GO" id="GO:0016780">
    <property type="term" value="F:phosphotransferase activity, for other substituted phosphate groups"/>
    <property type="evidence" value="ECO:0007669"/>
    <property type="project" value="InterPro"/>
</dbReference>
<proteinExistence type="inferred from homology"/>
<gene>
    <name evidence="4" type="primary">pgsA</name>
    <name evidence="4" type="ORF">HSR121_0289</name>
</gene>
<name>A0A897N1R5_9EURY</name>
<feature type="transmembrane region" description="Helical" evidence="3">
    <location>
        <begin position="49"/>
        <end position="69"/>
    </location>
</feature>
<dbReference type="InterPro" id="IPR048254">
    <property type="entry name" value="CDP_ALCOHOL_P_TRANSF_CS"/>
</dbReference>
<dbReference type="InterPro" id="IPR000462">
    <property type="entry name" value="CDP-OH_P_trans"/>
</dbReference>
<comment type="similarity">
    <text evidence="2">Belongs to the CDP-alcohol phosphatidyltransferase class-I family.</text>
</comment>
<accession>A0A897N1R5</accession>
<dbReference type="Gene3D" id="1.20.120.1760">
    <property type="match status" value="1"/>
</dbReference>
<evidence type="ECO:0000256" key="3">
    <source>
        <dbReference type="SAM" id="Phobius"/>
    </source>
</evidence>
<dbReference type="EMBL" id="CP064787">
    <property type="protein sequence ID" value="QSG04645.1"/>
    <property type="molecule type" value="Genomic_DNA"/>
</dbReference>
<keyword evidence="3" id="KW-0472">Membrane</keyword>
<evidence type="ECO:0000313" key="5">
    <source>
        <dbReference type="Proteomes" id="UP000663525"/>
    </source>
</evidence>
<evidence type="ECO:0000256" key="2">
    <source>
        <dbReference type="RuleBase" id="RU003750"/>
    </source>
</evidence>
<evidence type="ECO:0000313" key="4">
    <source>
        <dbReference type="EMBL" id="QSG04645.1"/>
    </source>
</evidence>
<dbReference type="AlphaFoldDB" id="A0A897N1R5"/>
<feature type="transmembrane region" description="Helical" evidence="3">
    <location>
        <begin position="81"/>
        <end position="105"/>
    </location>
</feature>
<reference evidence="4" key="1">
    <citation type="submission" date="2020-11" db="EMBL/GenBank/DDBJ databases">
        <title>Carbohydrate-dependent, anaerobic sulfur respiration: A novel catabolism in halophilic archaea.</title>
        <authorList>
            <person name="Sorokin D.Y."/>
            <person name="Messina E."/>
            <person name="Smedile F."/>
            <person name="La Cono V."/>
            <person name="Hallsworth J.E."/>
            <person name="Yakimov M.M."/>
        </authorList>
    </citation>
    <scope>NUCLEOTIDE SEQUENCE</scope>
    <source>
        <strain evidence="4">HSR12-1</strain>
    </source>
</reference>
<dbReference type="GO" id="GO:0016020">
    <property type="term" value="C:membrane"/>
    <property type="evidence" value="ECO:0007669"/>
    <property type="project" value="InterPro"/>
</dbReference>
<dbReference type="GO" id="GO:0008654">
    <property type="term" value="P:phospholipid biosynthetic process"/>
    <property type="evidence" value="ECO:0007669"/>
    <property type="project" value="InterPro"/>
</dbReference>
<organism evidence="4 5">
    <name type="scientific">Halapricum desulfuricans</name>
    <dbReference type="NCBI Taxonomy" id="2841257"/>
    <lineage>
        <taxon>Archaea</taxon>
        <taxon>Methanobacteriati</taxon>
        <taxon>Methanobacteriota</taxon>
        <taxon>Stenosarchaea group</taxon>
        <taxon>Halobacteria</taxon>
        <taxon>Halobacteriales</taxon>
        <taxon>Haloarculaceae</taxon>
        <taxon>Halapricum</taxon>
    </lineage>
</organism>
<keyword evidence="1 2" id="KW-0808">Transferase</keyword>
<sequence>MGPMTERRAEPSLSVGTRVAFPLVGALAVAVVLRGLYPPEGIDARLLDPALVAGLCLAGLLWYVSARLVPSRTAGRPLGRLFGLANTLTLLRGALYAVVAGFVVVPPDTRLAWVPALAYGSGIVLDKLDGTVARTVGRETVLGERLDMAFDTFGFVAAPLVAVAWGQLPVWYLSLSAARYVYRGGLGWRRRRGQPLYDPPDSDLGKYLAGVQMVFLTAALTPAVPTEFVWTAAPFVLAPSLGVFARDFLVVTGRLSGPER</sequence>
<feature type="transmembrane region" description="Helical" evidence="3">
    <location>
        <begin position="155"/>
        <end position="182"/>
    </location>
</feature>